<evidence type="ECO:0000313" key="2">
    <source>
        <dbReference type="EMBL" id="MER5171832.1"/>
    </source>
</evidence>
<comment type="similarity">
    <text evidence="1">Belongs to the short-chain dehydrogenases/reductases (SDR) family.</text>
</comment>
<dbReference type="Proteomes" id="UP001438953">
    <property type="component" value="Unassembled WGS sequence"/>
</dbReference>
<dbReference type="EC" id="1.1.1.47" evidence="2"/>
<protein>
    <submittedName>
        <fullName evidence="2">Glucose 1-dehydrogenase</fullName>
        <ecNumber evidence="2">1.1.1.47</ecNumber>
    </submittedName>
</protein>
<dbReference type="NCBIfam" id="NF005559">
    <property type="entry name" value="PRK07231.1"/>
    <property type="match status" value="1"/>
</dbReference>
<dbReference type="RefSeq" id="WP_339114182.1">
    <property type="nucleotide sequence ID" value="NZ_JAYWLC010000005.1"/>
</dbReference>
<dbReference type="PRINTS" id="PR00081">
    <property type="entry name" value="GDHRDH"/>
</dbReference>
<organism evidence="2 3">
    <name type="scientific">Thioclava kandeliae</name>
    <dbReference type="NCBI Taxonomy" id="3070818"/>
    <lineage>
        <taxon>Bacteria</taxon>
        <taxon>Pseudomonadati</taxon>
        <taxon>Pseudomonadota</taxon>
        <taxon>Alphaproteobacteria</taxon>
        <taxon>Rhodobacterales</taxon>
        <taxon>Paracoccaceae</taxon>
        <taxon>Thioclava</taxon>
    </lineage>
</organism>
<reference evidence="2 3" key="2">
    <citation type="submission" date="2024-06" db="EMBL/GenBank/DDBJ databases">
        <title>Thioclava kandeliae sp. nov. from a rhizosphere soil sample of Kandelia candel in a mangrove.</title>
        <authorList>
            <person name="Mu T."/>
        </authorList>
    </citation>
    <scope>NUCLEOTIDE SEQUENCE [LARGE SCALE GENOMIC DNA]</scope>
    <source>
        <strain evidence="2 3">CPCC 100088</strain>
    </source>
</reference>
<sequence>MSPAAPQPTKAANRLKGRVAIVTGGSSGIGAAIAESFALEGADLVITYRSDEAGAKKTADHAAAHGSLVEIVKCDLSKQDDIDALFAKAEDRFGAADILVNNGGMDPDPADLDEMAPEDWSKVIAVNLTGPAMASAAFIRMRKAAGGGGRIVTVSSVHENVPRGGTSAYDASKGGLRMLTRTLALELAPHRITANNILPGMILTPINQEAMDDPELLKEMESNIPWGRAGQPWEVAKMAVYLASDDADYVTGQSFAIDGGLSINLGQGA</sequence>
<keyword evidence="2" id="KW-0560">Oxidoreductase</keyword>
<dbReference type="InterPro" id="IPR002347">
    <property type="entry name" value="SDR_fam"/>
</dbReference>
<dbReference type="Gene3D" id="3.40.50.720">
    <property type="entry name" value="NAD(P)-binding Rossmann-like Domain"/>
    <property type="match status" value="1"/>
</dbReference>
<evidence type="ECO:0000256" key="1">
    <source>
        <dbReference type="ARBA" id="ARBA00006484"/>
    </source>
</evidence>
<dbReference type="InterPro" id="IPR036291">
    <property type="entry name" value="NAD(P)-bd_dom_sf"/>
</dbReference>
<dbReference type="PANTHER" id="PTHR42760:SF132">
    <property type="entry name" value="SHORT-CHAIN DEHYDROGENASE_REDUCTASE FAMILY PROTEIN"/>
    <property type="match status" value="1"/>
</dbReference>
<keyword evidence="3" id="KW-1185">Reference proteome</keyword>
<reference evidence="2 3" key="1">
    <citation type="submission" date="2024-01" db="EMBL/GenBank/DDBJ databases">
        <authorList>
            <person name="Deng Y."/>
            <person name="Su J."/>
        </authorList>
    </citation>
    <scope>NUCLEOTIDE SEQUENCE [LARGE SCALE GENOMIC DNA]</scope>
    <source>
        <strain evidence="2 3">CPCC 100088</strain>
    </source>
</reference>
<gene>
    <name evidence="2" type="ORF">VSX56_08580</name>
</gene>
<accession>A0ABV1SG10</accession>
<comment type="caution">
    <text evidence="2">The sequence shown here is derived from an EMBL/GenBank/DDBJ whole genome shotgun (WGS) entry which is preliminary data.</text>
</comment>
<proteinExistence type="inferred from homology"/>
<dbReference type="PRINTS" id="PR00080">
    <property type="entry name" value="SDRFAMILY"/>
</dbReference>
<evidence type="ECO:0000313" key="3">
    <source>
        <dbReference type="Proteomes" id="UP001438953"/>
    </source>
</evidence>
<dbReference type="Pfam" id="PF13561">
    <property type="entry name" value="adh_short_C2"/>
    <property type="match status" value="1"/>
</dbReference>
<dbReference type="GO" id="GO:0047936">
    <property type="term" value="F:glucose 1-dehydrogenase [NAD(P)+] activity"/>
    <property type="evidence" value="ECO:0007669"/>
    <property type="project" value="UniProtKB-EC"/>
</dbReference>
<dbReference type="EMBL" id="JAYWLC010000005">
    <property type="protein sequence ID" value="MER5171832.1"/>
    <property type="molecule type" value="Genomic_DNA"/>
</dbReference>
<name>A0ABV1SG10_9RHOB</name>
<dbReference type="SUPFAM" id="SSF51735">
    <property type="entry name" value="NAD(P)-binding Rossmann-fold domains"/>
    <property type="match status" value="1"/>
</dbReference>
<dbReference type="PANTHER" id="PTHR42760">
    <property type="entry name" value="SHORT-CHAIN DEHYDROGENASES/REDUCTASES FAMILY MEMBER"/>
    <property type="match status" value="1"/>
</dbReference>